<proteinExistence type="predicted"/>
<dbReference type="AlphaFoldDB" id="A0AAD3XZM8"/>
<protein>
    <submittedName>
        <fullName evidence="1">Uncharacterized protein</fullName>
    </submittedName>
</protein>
<reference evidence="1" key="1">
    <citation type="submission" date="2023-05" db="EMBL/GenBank/DDBJ databases">
        <title>Nepenthes gracilis genome sequencing.</title>
        <authorList>
            <person name="Fukushima K."/>
        </authorList>
    </citation>
    <scope>NUCLEOTIDE SEQUENCE</scope>
    <source>
        <strain evidence="1">SING2019-196</strain>
    </source>
</reference>
<name>A0AAD3XZM8_NEPGR</name>
<sequence length="231" mass="24775">MPSASLVKEGQECEDADQVLPAVEPLSESHLLPSNLLPVNEVVSRASPIMMKLIHLEGKHRPVCDGAVSVTVPPGMQNDEVVKESPSVDSSPSHGKLVQAGSSDELKACLGNLDLAPCVLSVNYESQPLGVPSRESPELRVSLHLPDSKDASFAKDPLHLEGQHIPICAGEVLDDVSFGMPSEATVEDAPLVISTPCPHAVQRDLAPNDDSAFRIAFDVERLRKQLMEVKD</sequence>
<organism evidence="1 2">
    <name type="scientific">Nepenthes gracilis</name>
    <name type="common">Slender pitcher plant</name>
    <dbReference type="NCBI Taxonomy" id="150966"/>
    <lineage>
        <taxon>Eukaryota</taxon>
        <taxon>Viridiplantae</taxon>
        <taxon>Streptophyta</taxon>
        <taxon>Embryophyta</taxon>
        <taxon>Tracheophyta</taxon>
        <taxon>Spermatophyta</taxon>
        <taxon>Magnoliopsida</taxon>
        <taxon>eudicotyledons</taxon>
        <taxon>Gunneridae</taxon>
        <taxon>Pentapetalae</taxon>
        <taxon>Caryophyllales</taxon>
        <taxon>Nepenthaceae</taxon>
        <taxon>Nepenthes</taxon>
    </lineage>
</organism>
<comment type="caution">
    <text evidence="1">The sequence shown here is derived from an EMBL/GenBank/DDBJ whole genome shotgun (WGS) entry which is preliminary data.</text>
</comment>
<gene>
    <name evidence="1" type="ORF">Nepgr_024013</name>
</gene>
<accession>A0AAD3XZM8</accession>
<evidence type="ECO:0000313" key="1">
    <source>
        <dbReference type="EMBL" id="GMH22170.1"/>
    </source>
</evidence>
<keyword evidence="2" id="KW-1185">Reference proteome</keyword>
<dbReference type="Proteomes" id="UP001279734">
    <property type="component" value="Unassembled WGS sequence"/>
</dbReference>
<evidence type="ECO:0000313" key="2">
    <source>
        <dbReference type="Proteomes" id="UP001279734"/>
    </source>
</evidence>
<dbReference type="EMBL" id="BSYO01000024">
    <property type="protein sequence ID" value="GMH22170.1"/>
    <property type="molecule type" value="Genomic_DNA"/>
</dbReference>